<dbReference type="Pfam" id="PF00169">
    <property type="entry name" value="PH"/>
    <property type="match status" value="1"/>
</dbReference>
<protein>
    <recommendedName>
        <fullName evidence="2">PH domain-containing protein</fullName>
    </recommendedName>
</protein>
<evidence type="ECO:0000313" key="3">
    <source>
        <dbReference type="EMBL" id="GIY11547.1"/>
    </source>
</evidence>
<keyword evidence="4" id="KW-1185">Reference proteome</keyword>
<feature type="compositionally biased region" description="Basic and acidic residues" evidence="1">
    <location>
        <begin position="288"/>
        <end position="301"/>
    </location>
</feature>
<organism evidence="3 4">
    <name type="scientific">Caerostris darwini</name>
    <dbReference type="NCBI Taxonomy" id="1538125"/>
    <lineage>
        <taxon>Eukaryota</taxon>
        <taxon>Metazoa</taxon>
        <taxon>Ecdysozoa</taxon>
        <taxon>Arthropoda</taxon>
        <taxon>Chelicerata</taxon>
        <taxon>Arachnida</taxon>
        <taxon>Araneae</taxon>
        <taxon>Araneomorphae</taxon>
        <taxon>Entelegynae</taxon>
        <taxon>Araneoidea</taxon>
        <taxon>Araneidae</taxon>
        <taxon>Caerostris</taxon>
    </lineage>
</organism>
<dbReference type="AlphaFoldDB" id="A0AAV4QTV5"/>
<name>A0AAV4QTV5_9ARAC</name>
<proteinExistence type="predicted"/>
<sequence>MVLAESRSPEPFQIECIHSESGFTDSPREYLLEKEDVSLLYNRKWILSCFLLGKAVSRVWFNDEGYRYLAFGSNSSAFGRLLGSKRQFYVLDDRHWRLFYYRCEEDFRSSKPPLGSIALCEAAINLTSSSEDVHQFVVHSEGKEHVLTAESHRAMMTWAQALQTKRDAWDKMVTLGATQTEMRLTYTEDQQKALRSADKATTKGRKQSLQLNGSAQEALRKMVPVSWEKRRNSTLADIGLLRHSEPPKQDTEIKPRLKTAKSTFDNVFSIINRTSNITIKILREPSPRLCEPIREDTKESSPETESASESDRLAAQDVDDEDMDPSPVLRLSESGMK</sequence>
<comment type="caution">
    <text evidence="3">The sequence shown here is derived from an EMBL/GenBank/DDBJ whole genome shotgun (WGS) entry which is preliminary data.</text>
</comment>
<dbReference type="InterPro" id="IPR011993">
    <property type="entry name" value="PH-like_dom_sf"/>
</dbReference>
<gene>
    <name evidence="3" type="primary">X975_19890</name>
    <name evidence="3" type="ORF">CDAR_216741</name>
</gene>
<dbReference type="EMBL" id="BPLQ01004921">
    <property type="protein sequence ID" value="GIY11547.1"/>
    <property type="molecule type" value="Genomic_DNA"/>
</dbReference>
<dbReference type="Gene3D" id="2.30.29.30">
    <property type="entry name" value="Pleckstrin-homology domain (PH domain)/Phosphotyrosine-binding domain (PTB)"/>
    <property type="match status" value="1"/>
</dbReference>
<evidence type="ECO:0000313" key="4">
    <source>
        <dbReference type="Proteomes" id="UP001054837"/>
    </source>
</evidence>
<evidence type="ECO:0000256" key="1">
    <source>
        <dbReference type="SAM" id="MobiDB-lite"/>
    </source>
</evidence>
<dbReference type="Proteomes" id="UP001054837">
    <property type="component" value="Unassembled WGS sequence"/>
</dbReference>
<reference evidence="3 4" key="1">
    <citation type="submission" date="2021-06" db="EMBL/GenBank/DDBJ databases">
        <title>Caerostris darwini draft genome.</title>
        <authorList>
            <person name="Kono N."/>
            <person name="Arakawa K."/>
        </authorList>
    </citation>
    <scope>NUCLEOTIDE SEQUENCE [LARGE SCALE GENOMIC DNA]</scope>
</reference>
<dbReference type="PROSITE" id="PS50003">
    <property type="entry name" value="PH_DOMAIN"/>
    <property type="match status" value="1"/>
</dbReference>
<dbReference type="InterPro" id="IPR001849">
    <property type="entry name" value="PH_domain"/>
</dbReference>
<evidence type="ECO:0000259" key="2">
    <source>
        <dbReference type="PROSITE" id="PS50003"/>
    </source>
</evidence>
<dbReference type="SUPFAM" id="SSF50729">
    <property type="entry name" value="PH domain-like"/>
    <property type="match status" value="1"/>
</dbReference>
<accession>A0AAV4QTV5</accession>
<feature type="region of interest" description="Disordered" evidence="1">
    <location>
        <begin position="288"/>
        <end position="337"/>
    </location>
</feature>
<feature type="domain" description="PH" evidence="2">
    <location>
        <begin position="85"/>
        <end position="167"/>
    </location>
</feature>